<dbReference type="Pfam" id="PF04978">
    <property type="entry name" value="MST"/>
    <property type="match status" value="1"/>
</dbReference>
<protein>
    <submittedName>
        <fullName evidence="1">DinB family protein</fullName>
    </submittedName>
</protein>
<dbReference type="SUPFAM" id="SSF109854">
    <property type="entry name" value="DinB/YfiT-like putative metalloenzymes"/>
    <property type="match status" value="1"/>
</dbReference>
<sequence>MTTADPRTDLCRALQDARESVLWKLDGLTERDVRRPLTPTGTNLLGLVKHLAGVELLYLGWVFDRHCAEPVPWFRPDLGPAGLEPNSDLWATAEESRAYIVDTYRMAWRHADATVAALPLDAVGRVPWWPGQAGAAGLHRVLVHMIAETERHADHADIVRELLDGSVGHRPGAERLPAGDEQWWAQCRDRVAAAAEQC</sequence>
<evidence type="ECO:0000313" key="2">
    <source>
        <dbReference type="Proteomes" id="UP001596435"/>
    </source>
</evidence>
<dbReference type="RefSeq" id="WP_345704947.1">
    <property type="nucleotide sequence ID" value="NZ_BAABKV010000001.1"/>
</dbReference>
<dbReference type="Gene3D" id="1.20.120.450">
    <property type="entry name" value="dinb family like domain"/>
    <property type="match status" value="1"/>
</dbReference>
<dbReference type="InterPro" id="IPR007061">
    <property type="entry name" value="MST-like"/>
</dbReference>
<proteinExistence type="predicted"/>
<dbReference type="Proteomes" id="UP001596435">
    <property type="component" value="Unassembled WGS sequence"/>
</dbReference>
<organism evidence="1 2">
    <name type="scientific">Kitasatospora paranensis</name>
    <dbReference type="NCBI Taxonomy" id="258053"/>
    <lineage>
        <taxon>Bacteria</taxon>
        <taxon>Bacillati</taxon>
        <taxon>Actinomycetota</taxon>
        <taxon>Actinomycetes</taxon>
        <taxon>Kitasatosporales</taxon>
        <taxon>Streptomycetaceae</taxon>
        <taxon>Kitasatospora</taxon>
    </lineage>
</organism>
<dbReference type="InterPro" id="IPR034660">
    <property type="entry name" value="DinB/YfiT-like"/>
</dbReference>
<comment type="caution">
    <text evidence="1">The sequence shown here is derived from an EMBL/GenBank/DDBJ whole genome shotgun (WGS) entry which is preliminary data.</text>
</comment>
<dbReference type="EMBL" id="JBHTAJ010000007">
    <property type="protein sequence ID" value="MFC7178899.1"/>
    <property type="molecule type" value="Genomic_DNA"/>
</dbReference>
<reference evidence="2" key="1">
    <citation type="journal article" date="2019" name="Int. J. Syst. Evol. Microbiol.">
        <title>The Global Catalogue of Microorganisms (GCM) 10K type strain sequencing project: providing services to taxonomists for standard genome sequencing and annotation.</title>
        <authorList>
            <consortium name="The Broad Institute Genomics Platform"/>
            <consortium name="The Broad Institute Genome Sequencing Center for Infectious Disease"/>
            <person name="Wu L."/>
            <person name="Ma J."/>
        </authorList>
    </citation>
    <scope>NUCLEOTIDE SEQUENCE [LARGE SCALE GENOMIC DNA]</scope>
    <source>
        <strain evidence="2">CGMCC 1.12859</strain>
    </source>
</reference>
<evidence type="ECO:0000313" key="1">
    <source>
        <dbReference type="EMBL" id="MFC7178899.1"/>
    </source>
</evidence>
<name>A0ABW2FNP6_9ACTN</name>
<gene>
    <name evidence="1" type="ORF">ACFQMG_04895</name>
</gene>
<keyword evidence="2" id="KW-1185">Reference proteome</keyword>
<accession>A0ABW2FNP6</accession>